<protein>
    <submittedName>
        <fullName evidence="3">Uncharacterized protein</fullName>
    </submittedName>
</protein>
<dbReference type="AlphaFoldDB" id="A0A0G4EYU2"/>
<dbReference type="Proteomes" id="UP000041254">
    <property type="component" value="Unassembled WGS sequence"/>
</dbReference>
<evidence type="ECO:0000313" key="4">
    <source>
        <dbReference type="Proteomes" id="UP000041254"/>
    </source>
</evidence>
<evidence type="ECO:0000256" key="1">
    <source>
        <dbReference type="SAM" id="MobiDB-lite"/>
    </source>
</evidence>
<proteinExistence type="predicted"/>
<accession>A0A0G4EYU2</accession>
<feature type="compositionally biased region" description="Low complexity" evidence="1">
    <location>
        <begin position="1"/>
        <end position="10"/>
    </location>
</feature>
<keyword evidence="4" id="KW-1185">Reference proteome</keyword>
<sequence>MSGAASASSATQQQHERTIDASHVPQHLAPTVAEYVRSYSQLEALIDAHPTQFTTAVLTRLLPVVVEAVLSALVEVPITQLTLDVASSVAPSHRSALSRSLLPILLHVLGVLLPIVGVGSFLMWVILQPPLPAALSHGCRMAVAIEQLTLRLKRAEAIFARWKPHVMMVYFLQGRRPLVLRNEHYDGFGTRAAFTSKRRAPRHWRILSSGAFVLFRIAATSMSSDIPVCD</sequence>
<dbReference type="VEuPathDB" id="CryptoDB:Vbra_185"/>
<keyword evidence="2" id="KW-1133">Transmembrane helix</keyword>
<name>A0A0G4EYU2_VITBC</name>
<dbReference type="InParanoid" id="A0A0G4EYU2"/>
<feature type="transmembrane region" description="Helical" evidence="2">
    <location>
        <begin position="104"/>
        <end position="127"/>
    </location>
</feature>
<evidence type="ECO:0000256" key="2">
    <source>
        <dbReference type="SAM" id="Phobius"/>
    </source>
</evidence>
<reference evidence="3 4" key="1">
    <citation type="submission" date="2014-11" db="EMBL/GenBank/DDBJ databases">
        <authorList>
            <person name="Zhu J."/>
            <person name="Qi W."/>
            <person name="Song R."/>
        </authorList>
    </citation>
    <scope>NUCLEOTIDE SEQUENCE [LARGE SCALE GENOMIC DNA]</scope>
</reference>
<keyword evidence="2" id="KW-0812">Transmembrane</keyword>
<dbReference type="EMBL" id="CDMY01000350">
    <property type="protein sequence ID" value="CEM04331.1"/>
    <property type="molecule type" value="Genomic_DNA"/>
</dbReference>
<gene>
    <name evidence="3" type="ORF">Vbra_185</name>
</gene>
<dbReference type="PhylomeDB" id="A0A0G4EYU2"/>
<feature type="region of interest" description="Disordered" evidence="1">
    <location>
        <begin position="1"/>
        <end position="23"/>
    </location>
</feature>
<keyword evidence="2" id="KW-0472">Membrane</keyword>
<evidence type="ECO:0000313" key="3">
    <source>
        <dbReference type="EMBL" id="CEM04331.1"/>
    </source>
</evidence>
<organism evidence="3 4">
    <name type="scientific">Vitrella brassicaformis (strain CCMP3155)</name>
    <dbReference type="NCBI Taxonomy" id="1169540"/>
    <lineage>
        <taxon>Eukaryota</taxon>
        <taxon>Sar</taxon>
        <taxon>Alveolata</taxon>
        <taxon>Colpodellida</taxon>
        <taxon>Vitrellaceae</taxon>
        <taxon>Vitrella</taxon>
    </lineage>
</organism>